<feature type="domain" description="SMC hinge" evidence="7">
    <location>
        <begin position="521"/>
        <end position="618"/>
    </location>
</feature>
<dbReference type="RefSeq" id="WP_133587085.1">
    <property type="nucleotide sequence ID" value="NZ_CP037953.1"/>
</dbReference>
<keyword evidence="5 6" id="KW-0238">DNA-binding</keyword>
<evidence type="ECO:0000256" key="6">
    <source>
        <dbReference type="HAMAP-Rule" id="MF_01894"/>
    </source>
</evidence>
<evidence type="ECO:0000256" key="2">
    <source>
        <dbReference type="ARBA" id="ARBA00022741"/>
    </source>
</evidence>
<evidence type="ECO:0000313" key="9">
    <source>
        <dbReference type="Proteomes" id="UP000295375"/>
    </source>
</evidence>
<feature type="coiled-coil region" evidence="6">
    <location>
        <begin position="363"/>
        <end position="510"/>
    </location>
</feature>
<dbReference type="GO" id="GO:0006260">
    <property type="term" value="P:DNA replication"/>
    <property type="evidence" value="ECO:0007669"/>
    <property type="project" value="UniProtKB-UniRule"/>
</dbReference>
<comment type="function">
    <text evidence="6">Required for chromosome condensation and partitioning.</text>
</comment>
<dbReference type="GO" id="GO:0003677">
    <property type="term" value="F:DNA binding"/>
    <property type="evidence" value="ECO:0007669"/>
    <property type="project" value="UniProtKB-UniRule"/>
</dbReference>
<sequence>MRLKQIKLAGFKSFVDPTTVPFPTNLTAIVGPNGCGKSNVIDAVRWVMGESSAKNLRAEESTDVIFNGSTARKPVGQASIELVFDNSDGSLGGEWASYNEISVKRLITRDAQNSYFLNGARCRRKDITDIFLGTGLGPRSYAIIQQGTISRLIESKPHELRIFIEEAAGISKYKERRKETESRINQTRENMSRLSDIRQELDKQIAHLQRQAQAAAKFKELREEERGLKAKVSAIRYKELDEKVQAHEQAIGVLSVDVEARMAEIAALDAGTEDARSKHIDLTDTFNAVQGKYHGITAEIVRLEQSIKYTRERRHTLRDDLVRLEQSQRGAEEHLALDTEKVAQVQSEIEDNTPELLRLEEIANGGQQNLSEHEEAIAQWQQEWDEFNRTASDTAQKAQVERTRVSHYETVLARIGQRHQRIQQEIDGLNAQPGNDELLALEEKLAETEMRADEVRDRHAQGVERINRLRQERQELTAQIDAARNELNQLRGKKVALESLQQAAQGANDEPFVQWLQRHNLNNVPRLSDQLRIEAGWETALEAVLGDQLQALVVNQLDDVLAALAEQPGAAVHIIDNQSVSGNSARRSLAQLIQAGQAPALLHSVYPVESINEAFSQRQSLAAHERFVTRDGFVVGRNFLKINASNDGKMGVLERAKLIESLTAEIDTLQEKLAELEERSEQARDDLRTLEAEWGELQKQLTAAERDVVEVRSQLQQRQSKLEQLRRQREQLINEQKELSAQREEDEERLAQSRANLQAAIEQMGDDTDKREELQARREELRQLVDSARMSARDAKDIYHKLALRMEALRAELTSTQNSERRVREQLAAINERREQLEMQLEESMEPLTDMETDLENALNKRITVEQELTQAREALSEVDQEVRVHERRRHEIEQQAQAVRMRLEQLRVERGELTVRRDTQLEFLKQEERTLEEALAQLEEHDREHDITGRLTEIAEKIQRLGAINLAAIEEFQTQSERKTYMDAQFDDLTKALETLEDAIRKIDHETRSKFKDTFDFVNKTFQELFPKVFGGGHAYLEMTGEDLLDTGITLMARPPGKRNSTIHLLSGGEKALTAIALVFSIFQLNPAPFCMLDEVDAPLDDANVGRFCNLVKEMSKSVQFIYISHNKIAMEMGEQLCGVTMQEPGVSRIVAVDIDEAAAMAAA</sequence>
<organism evidence="8 9">
    <name type="scientific">Permianibacter aggregans</name>
    <dbReference type="NCBI Taxonomy" id="1510150"/>
    <lineage>
        <taxon>Bacteria</taxon>
        <taxon>Pseudomonadati</taxon>
        <taxon>Pseudomonadota</taxon>
        <taxon>Gammaproteobacteria</taxon>
        <taxon>Pseudomonadales</taxon>
        <taxon>Pseudomonadaceae</taxon>
        <taxon>Permianibacter</taxon>
    </lineage>
</organism>
<dbReference type="CDD" id="cd03278">
    <property type="entry name" value="ABC_SMC_barmotin"/>
    <property type="match status" value="2"/>
</dbReference>
<reference evidence="8 9" key="1">
    <citation type="submission" date="2019-03" db="EMBL/GenBank/DDBJ databases">
        <title>Genomic Encyclopedia of Type Strains, Phase IV (KMG-IV): sequencing the most valuable type-strain genomes for metagenomic binning, comparative biology and taxonomic classification.</title>
        <authorList>
            <person name="Goeker M."/>
        </authorList>
    </citation>
    <scope>NUCLEOTIDE SEQUENCE [LARGE SCALE GENOMIC DNA]</scope>
    <source>
        <strain evidence="8 9">DSM 103792</strain>
    </source>
</reference>
<dbReference type="SUPFAM" id="SSF75553">
    <property type="entry name" value="Smc hinge domain"/>
    <property type="match status" value="1"/>
</dbReference>
<evidence type="ECO:0000256" key="1">
    <source>
        <dbReference type="ARBA" id="ARBA00022490"/>
    </source>
</evidence>
<gene>
    <name evidence="6" type="primary">smc</name>
    <name evidence="8" type="ORF">EV696_101208</name>
</gene>
<evidence type="ECO:0000256" key="3">
    <source>
        <dbReference type="ARBA" id="ARBA00022840"/>
    </source>
</evidence>
<evidence type="ECO:0000313" key="8">
    <source>
        <dbReference type="EMBL" id="TDQ51235.1"/>
    </source>
</evidence>
<keyword evidence="1 6" id="KW-0963">Cytoplasm</keyword>
<dbReference type="InterPro" id="IPR036277">
    <property type="entry name" value="SMC_hinge_sf"/>
</dbReference>
<dbReference type="OrthoDB" id="9808768at2"/>
<feature type="binding site" evidence="6">
    <location>
        <begin position="32"/>
        <end position="39"/>
    </location>
    <ligand>
        <name>ATP</name>
        <dbReference type="ChEBI" id="CHEBI:30616"/>
    </ligand>
</feature>
<keyword evidence="9" id="KW-1185">Reference proteome</keyword>
<feature type="coiled-coil region" evidence="6">
    <location>
        <begin position="170"/>
        <end position="211"/>
    </location>
</feature>
<dbReference type="SUPFAM" id="SSF57997">
    <property type="entry name" value="Tropomyosin"/>
    <property type="match status" value="1"/>
</dbReference>
<dbReference type="GO" id="GO:0005737">
    <property type="term" value="C:cytoplasm"/>
    <property type="evidence" value="ECO:0007669"/>
    <property type="project" value="UniProtKB-SubCell"/>
</dbReference>
<dbReference type="Gene3D" id="1.10.287.1490">
    <property type="match status" value="1"/>
</dbReference>
<comment type="similarity">
    <text evidence="6">Belongs to the SMC family.</text>
</comment>
<comment type="domain">
    <text evidence="6">Contains large globular domains required for ATP hydrolysis at each terminus and a third globular domain forming a flexible hinge near the middle of the molecule. These domains are separated by coiled-coil structures.</text>
</comment>
<accession>A0A4R6UZZ6</accession>
<dbReference type="HAMAP" id="MF_01894">
    <property type="entry name" value="Smc_prok"/>
    <property type="match status" value="1"/>
</dbReference>
<dbReference type="GO" id="GO:0016887">
    <property type="term" value="F:ATP hydrolysis activity"/>
    <property type="evidence" value="ECO:0007669"/>
    <property type="project" value="InterPro"/>
</dbReference>
<comment type="caution">
    <text evidence="8">The sequence shown here is derived from an EMBL/GenBank/DDBJ whole genome shotgun (WGS) entry which is preliminary data.</text>
</comment>
<dbReference type="EMBL" id="SNYM01000001">
    <property type="protein sequence ID" value="TDQ51235.1"/>
    <property type="molecule type" value="Genomic_DNA"/>
</dbReference>
<dbReference type="NCBIfam" id="TIGR02168">
    <property type="entry name" value="SMC_prok_B"/>
    <property type="match status" value="1"/>
</dbReference>
<dbReference type="InterPro" id="IPR024704">
    <property type="entry name" value="SMC"/>
</dbReference>
<dbReference type="InterPro" id="IPR010935">
    <property type="entry name" value="SMC_hinge"/>
</dbReference>
<dbReference type="PIRSF" id="PIRSF005719">
    <property type="entry name" value="SMC"/>
    <property type="match status" value="1"/>
</dbReference>
<evidence type="ECO:0000256" key="5">
    <source>
        <dbReference type="ARBA" id="ARBA00023125"/>
    </source>
</evidence>
<proteinExistence type="inferred from homology"/>
<name>A0A4R6UZZ6_9GAMM</name>
<dbReference type="GO" id="GO:0007059">
    <property type="term" value="P:chromosome segregation"/>
    <property type="evidence" value="ECO:0007669"/>
    <property type="project" value="UniProtKB-UniRule"/>
</dbReference>
<dbReference type="GO" id="GO:0005524">
    <property type="term" value="F:ATP binding"/>
    <property type="evidence" value="ECO:0007669"/>
    <property type="project" value="UniProtKB-UniRule"/>
</dbReference>
<dbReference type="InterPro" id="IPR003395">
    <property type="entry name" value="RecF/RecN/SMC_N"/>
</dbReference>
<dbReference type="InterPro" id="IPR027417">
    <property type="entry name" value="P-loop_NTPase"/>
</dbReference>
<dbReference type="Proteomes" id="UP000295375">
    <property type="component" value="Unassembled WGS sequence"/>
</dbReference>
<feature type="coiled-coil region" evidence="6">
    <location>
        <begin position="659"/>
        <end position="945"/>
    </location>
</feature>
<comment type="subunit">
    <text evidence="6">Homodimer.</text>
</comment>
<dbReference type="Gene3D" id="1.20.1060.20">
    <property type="match status" value="1"/>
</dbReference>
<keyword evidence="3 6" id="KW-0067">ATP-binding</keyword>
<evidence type="ECO:0000256" key="4">
    <source>
        <dbReference type="ARBA" id="ARBA00023054"/>
    </source>
</evidence>
<dbReference type="SMART" id="SM00968">
    <property type="entry name" value="SMC_hinge"/>
    <property type="match status" value="1"/>
</dbReference>
<comment type="subcellular location">
    <subcellularLocation>
        <location evidence="6">Cytoplasm</location>
    </subcellularLocation>
</comment>
<evidence type="ECO:0000259" key="7">
    <source>
        <dbReference type="SMART" id="SM00968"/>
    </source>
</evidence>
<dbReference type="PANTHER" id="PTHR43977">
    <property type="entry name" value="STRUCTURAL MAINTENANCE OF CHROMOSOMES PROTEIN 3"/>
    <property type="match status" value="1"/>
</dbReference>
<dbReference type="GO" id="GO:0030261">
    <property type="term" value="P:chromosome condensation"/>
    <property type="evidence" value="ECO:0007669"/>
    <property type="project" value="InterPro"/>
</dbReference>
<dbReference type="GO" id="GO:0007062">
    <property type="term" value="P:sister chromatid cohesion"/>
    <property type="evidence" value="ECO:0007669"/>
    <property type="project" value="InterPro"/>
</dbReference>
<dbReference type="SUPFAM" id="SSF52540">
    <property type="entry name" value="P-loop containing nucleoside triphosphate hydrolases"/>
    <property type="match status" value="1"/>
</dbReference>
<dbReference type="AlphaFoldDB" id="A0A4R6UZZ6"/>
<dbReference type="Pfam" id="PF06470">
    <property type="entry name" value="SMC_hinge"/>
    <property type="match status" value="1"/>
</dbReference>
<protein>
    <recommendedName>
        <fullName evidence="6">Chromosome partition protein Smc</fullName>
    </recommendedName>
</protein>
<dbReference type="Pfam" id="PF02463">
    <property type="entry name" value="SMC_N"/>
    <property type="match status" value="1"/>
</dbReference>
<dbReference type="Gene3D" id="3.40.50.300">
    <property type="entry name" value="P-loop containing nucleotide triphosphate hydrolases"/>
    <property type="match status" value="2"/>
</dbReference>
<keyword evidence="2 6" id="KW-0547">Nucleotide-binding</keyword>
<dbReference type="GO" id="GO:0005694">
    <property type="term" value="C:chromosome"/>
    <property type="evidence" value="ECO:0007669"/>
    <property type="project" value="InterPro"/>
</dbReference>
<keyword evidence="4 6" id="KW-0175">Coiled coil</keyword>
<dbReference type="InterPro" id="IPR011890">
    <property type="entry name" value="SMC_prok"/>
</dbReference>